<dbReference type="OrthoDB" id="6150432at2759"/>
<proteinExistence type="predicted"/>
<dbReference type="AlphaFoldDB" id="A0A8B6BVY6"/>
<feature type="region of interest" description="Disordered" evidence="1">
    <location>
        <begin position="59"/>
        <end position="105"/>
    </location>
</feature>
<dbReference type="EMBL" id="UYJE01000757">
    <property type="protein sequence ID" value="VDH96049.1"/>
    <property type="molecule type" value="Genomic_DNA"/>
</dbReference>
<evidence type="ECO:0000313" key="3">
    <source>
        <dbReference type="Proteomes" id="UP000596742"/>
    </source>
</evidence>
<feature type="compositionally biased region" description="Basic and acidic residues" evidence="1">
    <location>
        <begin position="63"/>
        <end position="91"/>
    </location>
</feature>
<sequence>MEVRRQEGADRDDIDRYAHMMLDIITHGQTSHSKDFLKSKSVNHDAFTHEDVQTIITASHKSAAVDREFQRDPNRKAKPYEIRSPGKEHTIRSPKSASYPLQRRW</sequence>
<protein>
    <submittedName>
        <fullName evidence="2">Uncharacterized protein</fullName>
    </submittedName>
</protein>
<keyword evidence="3" id="KW-1185">Reference proteome</keyword>
<evidence type="ECO:0000256" key="1">
    <source>
        <dbReference type="SAM" id="MobiDB-lite"/>
    </source>
</evidence>
<gene>
    <name evidence="2" type="ORF">MGAL_10B011034</name>
</gene>
<reference evidence="2" key="1">
    <citation type="submission" date="2018-11" db="EMBL/GenBank/DDBJ databases">
        <authorList>
            <person name="Alioto T."/>
            <person name="Alioto T."/>
        </authorList>
    </citation>
    <scope>NUCLEOTIDE SEQUENCE</scope>
</reference>
<organism evidence="2 3">
    <name type="scientific">Mytilus galloprovincialis</name>
    <name type="common">Mediterranean mussel</name>
    <dbReference type="NCBI Taxonomy" id="29158"/>
    <lineage>
        <taxon>Eukaryota</taxon>
        <taxon>Metazoa</taxon>
        <taxon>Spiralia</taxon>
        <taxon>Lophotrochozoa</taxon>
        <taxon>Mollusca</taxon>
        <taxon>Bivalvia</taxon>
        <taxon>Autobranchia</taxon>
        <taxon>Pteriomorphia</taxon>
        <taxon>Mytilida</taxon>
        <taxon>Mytiloidea</taxon>
        <taxon>Mytilidae</taxon>
        <taxon>Mytilinae</taxon>
        <taxon>Mytilus</taxon>
    </lineage>
</organism>
<dbReference type="Proteomes" id="UP000596742">
    <property type="component" value="Unassembled WGS sequence"/>
</dbReference>
<evidence type="ECO:0000313" key="2">
    <source>
        <dbReference type="EMBL" id="VDH96049.1"/>
    </source>
</evidence>
<accession>A0A8B6BVY6</accession>
<name>A0A8B6BVY6_MYTGA</name>
<comment type="caution">
    <text evidence="2">The sequence shown here is derived from an EMBL/GenBank/DDBJ whole genome shotgun (WGS) entry which is preliminary data.</text>
</comment>